<organism evidence="2 3">
    <name type="scientific">Hypholoma sublateritium (strain FD-334 SS-4)</name>
    <dbReference type="NCBI Taxonomy" id="945553"/>
    <lineage>
        <taxon>Eukaryota</taxon>
        <taxon>Fungi</taxon>
        <taxon>Dikarya</taxon>
        <taxon>Basidiomycota</taxon>
        <taxon>Agaricomycotina</taxon>
        <taxon>Agaricomycetes</taxon>
        <taxon>Agaricomycetidae</taxon>
        <taxon>Agaricales</taxon>
        <taxon>Agaricineae</taxon>
        <taxon>Strophariaceae</taxon>
        <taxon>Hypholoma</taxon>
    </lineage>
</organism>
<evidence type="ECO:0000313" key="3">
    <source>
        <dbReference type="Proteomes" id="UP000054270"/>
    </source>
</evidence>
<dbReference type="Proteomes" id="UP000054270">
    <property type="component" value="Unassembled WGS sequence"/>
</dbReference>
<proteinExistence type="predicted"/>
<protein>
    <submittedName>
        <fullName evidence="2">Uncharacterized protein</fullName>
    </submittedName>
</protein>
<dbReference type="AlphaFoldDB" id="A0A0D2LT63"/>
<evidence type="ECO:0000313" key="2">
    <source>
        <dbReference type="EMBL" id="KJA14028.1"/>
    </source>
</evidence>
<reference evidence="3" key="1">
    <citation type="submission" date="2014-04" db="EMBL/GenBank/DDBJ databases">
        <title>Evolutionary Origins and Diversification of the Mycorrhizal Mutualists.</title>
        <authorList>
            <consortium name="DOE Joint Genome Institute"/>
            <consortium name="Mycorrhizal Genomics Consortium"/>
            <person name="Kohler A."/>
            <person name="Kuo A."/>
            <person name="Nagy L.G."/>
            <person name="Floudas D."/>
            <person name="Copeland A."/>
            <person name="Barry K.W."/>
            <person name="Cichocki N."/>
            <person name="Veneault-Fourrey C."/>
            <person name="LaButti K."/>
            <person name="Lindquist E.A."/>
            <person name="Lipzen A."/>
            <person name="Lundell T."/>
            <person name="Morin E."/>
            <person name="Murat C."/>
            <person name="Riley R."/>
            <person name="Ohm R."/>
            <person name="Sun H."/>
            <person name="Tunlid A."/>
            <person name="Henrissat B."/>
            <person name="Grigoriev I.V."/>
            <person name="Hibbett D.S."/>
            <person name="Martin F."/>
        </authorList>
    </citation>
    <scope>NUCLEOTIDE SEQUENCE [LARGE SCALE GENOMIC DNA]</scope>
    <source>
        <strain evidence="3">FD-334 SS-4</strain>
    </source>
</reference>
<name>A0A0D2LT63_HYPSF</name>
<feature type="region of interest" description="Disordered" evidence="1">
    <location>
        <begin position="44"/>
        <end position="65"/>
    </location>
</feature>
<sequence length="215" mass="24772">MPPIRRTPTSRYWHAEHHDELPIIPPTYPDYVWILPTTPDAPALDTSPGFEHPPQQPSGRTNYYPFPTEDRPRLLVYYRGPPLIWAYEDRLLPWVSSRVRESVDAHRRRAGLPFDYAGPIAEGTYIHINYADIPIDVEMHHTREAFGMLLQDAVPTLPPQALAGGNRVYTVSEWDIVCRRCGTHVRQYCTDEGWCGRYLAHLQEPECLAWEMPAA</sequence>
<gene>
    <name evidence="2" type="ORF">HYPSUDRAFT_209050</name>
</gene>
<evidence type="ECO:0000256" key="1">
    <source>
        <dbReference type="SAM" id="MobiDB-lite"/>
    </source>
</evidence>
<dbReference type="EMBL" id="KN817698">
    <property type="protein sequence ID" value="KJA14028.1"/>
    <property type="molecule type" value="Genomic_DNA"/>
</dbReference>
<keyword evidence="3" id="KW-1185">Reference proteome</keyword>
<accession>A0A0D2LT63</accession>